<dbReference type="Proteomes" id="UP000377595">
    <property type="component" value="Unassembled WGS sequence"/>
</dbReference>
<dbReference type="AlphaFoldDB" id="A0A5M3XWG8"/>
<comment type="caution">
    <text evidence="1">The sequence shown here is derived from an EMBL/GenBank/DDBJ whole genome shotgun (WGS) entry which is preliminary data.</text>
</comment>
<name>A0A5M3XWG8_9ACTN</name>
<reference evidence="1 2" key="1">
    <citation type="submission" date="2019-10" db="EMBL/GenBank/DDBJ databases">
        <title>Whole genome shotgun sequence of Acrocarpospora pleiomorpha NBRC 16267.</title>
        <authorList>
            <person name="Ichikawa N."/>
            <person name="Kimura A."/>
            <person name="Kitahashi Y."/>
            <person name="Komaki H."/>
            <person name="Oguchi A."/>
        </authorList>
    </citation>
    <scope>NUCLEOTIDE SEQUENCE [LARGE SCALE GENOMIC DNA]</scope>
    <source>
        <strain evidence="1 2">NBRC 16267</strain>
    </source>
</reference>
<protein>
    <submittedName>
        <fullName evidence="1">Uncharacterized protein</fullName>
    </submittedName>
</protein>
<accession>A0A5M3XWG8</accession>
<evidence type="ECO:0000313" key="1">
    <source>
        <dbReference type="EMBL" id="GES25534.1"/>
    </source>
</evidence>
<gene>
    <name evidence="1" type="ORF">Aple_084330</name>
</gene>
<keyword evidence="2" id="KW-1185">Reference proteome</keyword>
<dbReference type="EMBL" id="BLAF01000069">
    <property type="protein sequence ID" value="GES25534.1"/>
    <property type="molecule type" value="Genomic_DNA"/>
</dbReference>
<organism evidence="1 2">
    <name type="scientific">Acrocarpospora pleiomorpha</name>
    <dbReference type="NCBI Taxonomy" id="90975"/>
    <lineage>
        <taxon>Bacteria</taxon>
        <taxon>Bacillati</taxon>
        <taxon>Actinomycetota</taxon>
        <taxon>Actinomycetes</taxon>
        <taxon>Streptosporangiales</taxon>
        <taxon>Streptosporangiaceae</taxon>
        <taxon>Acrocarpospora</taxon>
    </lineage>
</organism>
<proteinExistence type="predicted"/>
<evidence type="ECO:0000313" key="2">
    <source>
        <dbReference type="Proteomes" id="UP000377595"/>
    </source>
</evidence>
<sequence length="81" mass="8990">MSYRAELHPFALGQMNGLPFEAVHALAARTAELIDAPWDAVPVYPDDPSFRRTSFGDFGVMAFRVDEDAELITIYSVVWAG</sequence>